<comment type="caution">
    <text evidence="6">The sequence shown here is derived from an EMBL/GenBank/DDBJ whole genome shotgun (WGS) entry which is preliminary data.</text>
</comment>
<dbReference type="InterPro" id="IPR036726">
    <property type="entry name" value="GTP1_OBG_dom_sf"/>
</dbReference>
<evidence type="ECO:0000256" key="1">
    <source>
        <dbReference type="ARBA" id="ARBA00022741"/>
    </source>
</evidence>
<accession>A0ABD2PLZ3</accession>
<keyword evidence="3" id="KW-0812">Transmembrane</keyword>
<dbReference type="SUPFAM" id="SSF82051">
    <property type="entry name" value="Obg GTP-binding protein N-terminal domain"/>
    <property type="match status" value="1"/>
</dbReference>
<feature type="domain" description="OBG-type G" evidence="4">
    <location>
        <begin position="308"/>
        <end position="364"/>
    </location>
</feature>
<dbReference type="PANTHER" id="PTHR11702:SF31">
    <property type="entry name" value="MITOCHONDRIAL RIBOSOME-ASSOCIATED GTPASE 2"/>
    <property type="match status" value="1"/>
</dbReference>
<dbReference type="SUPFAM" id="SSF52540">
    <property type="entry name" value="P-loop containing nucleoside triphosphate hydrolases"/>
    <property type="match status" value="1"/>
</dbReference>
<proteinExistence type="predicted"/>
<dbReference type="GO" id="GO:0042254">
    <property type="term" value="P:ribosome biogenesis"/>
    <property type="evidence" value="ECO:0007669"/>
    <property type="project" value="UniProtKB-UniRule"/>
</dbReference>
<name>A0ABD2PLZ3_9PLAT</name>
<evidence type="ECO:0000256" key="2">
    <source>
        <dbReference type="ARBA" id="ARBA00023134"/>
    </source>
</evidence>
<dbReference type="AlphaFoldDB" id="A0ABD2PLZ3"/>
<sequence length="364" mass="39944">MVLALKTFSVTSTATALGFQPYVFFNFPKGDIAFIAIYMGLNLSMLSLFALHLFTKSFVIDLYYNEQTDTFTALTKGLIMNTRVLQFRPEDVKSEVASLAFSNMSHQKWGSLLVLVRHFSAEKIAVPQKTTKYFIDRKIFKCTAGSGGDGCISFRGVARTPFRTADGGSGGSGGHVLLRVNPRVTDLSQVKSLYQAEDGERGHGNNKDGKNANHVYIDVPDGTQVLFFRDSQPELDFVLTKENSLYVAARGGAGGKGNYFLSESLKVQLLAHKDFARPKRPKSGKLNVAERGGTGEMNRILLRLTNFADLGLVGAPNAGKSTLLSRLTRARPKIAPYPFTTLQPVVGKLLLQPSEPQLFSSQFK</sequence>
<dbReference type="GO" id="GO:0005525">
    <property type="term" value="F:GTP binding"/>
    <property type="evidence" value="ECO:0007669"/>
    <property type="project" value="UniProtKB-KW"/>
</dbReference>
<dbReference type="InterPro" id="IPR027417">
    <property type="entry name" value="P-loop_NTPase"/>
</dbReference>
<feature type="transmembrane region" description="Helical" evidence="3">
    <location>
        <begin position="32"/>
        <end position="54"/>
    </location>
</feature>
<keyword evidence="1" id="KW-0547">Nucleotide-binding</keyword>
<dbReference type="Pfam" id="PF06979">
    <property type="entry name" value="TMEM70"/>
    <property type="match status" value="1"/>
</dbReference>
<dbReference type="PRINTS" id="PR00326">
    <property type="entry name" value="GTP1OBG"/>
</dbReference>
<keyword evidence="3" id="KW-0472">Membrane</keyword>
<dbReference type="PANTHER" id="PTHR11702">
    <property type="entry name" value="DEVELOPMENTALLY REGULATED GTP-BINDING PROTEIN-RELATED"/>
    <property type="match status" value="1"/>
</dbReference>
<dbReference type="Proteomes" id="UP001626550">
    <property type="component" value="Unassembled WGS sequence"/>
</dbReference>
<evidence type="ECO:0000313" key="6">
    <source>
        <dbReference type="EMBL" id="KAL3308140.1"/>
    </source>
</evidence>
<dbReference type="EMBL" id="JBJKFK010005787">
    <property type="protein sequence ID" value="KAL3308140.1"/>
    <property type="molecule type" value="Genomic_DNA"/>
</dbReference>
<keyword evidence="2" id="KW-0342">GTP-binding</keyword>
<organism evidence="6 7">
    <name type="scientific">Cichlidogyrus casuarinus</name>
    <dbReference type="NCBI Taxonomy" id="1844966"/>
    <lineage>
        <taxon>Eukaryota</taxon>
        <taxon>Metazoa</taxon>
        <taxon>Spiralia</taxon>
        <taxon>Lophotrochozoa</taxon>
        <taxon>Platyhelminthes</taxon>
        <taxon>Monogenea</taxon>
        <taxon>Monopisthocotylea</taxon>
        <taxon>Dactylogyridea</taxon>
        <taxon>Ancyrocephalidae</taxon>
        <taxon>Cichlidogyrus</taxon>
    </lineage>
</organism>
<dbReference type="InterPro" id="IPR031167">
    <property type="entry name" value="G_OBG"/>
</dbReference>
<protein>
    <submittedName>
        <fullName evidence="6">Uncharacterized protein</fullName>
    </submittedName>
</protein>
<dbReference type="Gene3D" id="2.70.210.12">
    <property type="entry name" value="GTP1/OBG domain"/>
    <property type="match status" value="1"/>
</dbReference>
<evidence type="ECO:0000259" key="4">
    <source>
        <dbReference type="PROSITE" id="PS51710"/>
    </source>
</evidence>
<dbReference type="Pfam" id="PF01926">
    <property type="entry name" value="MMR_HSR1"/>
    <property type="match status" value="1"/>
</dbReference>
<dbReference type="InterPro" id="IPR045086">
    <property type="entry name" value="OBG_GTPase"/>
</dbReference>
<gene>
    <name evidence="6" type="ORF">Ciccas_013333</name>
</gene>
<dbReference type="InterPro" id="IPR045325">
    <property type="entry name" value="TMEM70/TMEM186/TMEM223"/>
</dbReference>
<dbReference type="Pfam" id="PF01018">
    <property type="entry name" value="GTP1_OBG"/>
    <property type="match status" value="1"/>
</dbReference>
<feature type="domain" description="Obg" evidence="5">
    <location>
        <begin position="132"/>
        <end position="307"/>
    </location>
</feature>
<keyword evidence="3" id="KW-1133">Transmembrane helix</keyword>
<evidence type="ECO:0000256" key="3">
    <source>
        <dbReference type="SAM" id="Phobius"/>
    </source>
</evidence>
<dbReference type="InterPro" id="IPR006073">
    <property type="entry name" value="GTP-bd"/>
</dbReference>
<keyword evidence="7" id="KW-1185">Reference proteome</keyword>
<dbReference type="PROSITE" id="PS51710">
    <property type="entry name" value="G_OBG"/>
    <property type="match status" value="1"/>
</dbReference>
<evidence type="ECO:0000259" key="5">
    <source>
        <dbReference type="PROSITE" id="PS51883"/>
    </source>
</evidence>
<dbReference type="Gene3D" id="3.40.50.300">
    <property type="entry name" value="P-loop containing nucleotide triphosphate hydrolases"/>
    <property type="match status" value="1"/>
</dbReference>
<dbReference type="InterPro" id="IPR006169">
    <property type="entry name" value="GTP1_OBG_dom"/>
</dbReference>
<reference evidence="6 7" key="1">
    <citation type="submission" date="2024-11" db="EMBL/GenBank/DDBJ databases">
        <title>Adaptive evolution of stress response genes in parasites aligns with host niche diversity.</title>
        <authorList>
            <person name="Hahn C."/>
            <person name="Resl P."/>
        </authorList>
    </citation>
    <scope>NUCLEOTIDE SEQUENCE [LARGE SCALE GENOMIC DNA]</scope>
    <source>
        <strain evidence="6">EGGRZ-B1_66</strain>
        <tissue evidence="6">Body</tissue>
    </source>
</reference>
<dbReference type="PROSITE" id="PS51883">
    <property type="entry name" value="OBG"/>
    <property type="match status" value="1"/>
</dbReference>
<evidence type="ECO:0000313" key="7">
    <source>
        <dbReference type="Proteomes" id="UP001626550"/>
    </source>
</evidence>